<evidence type="ECO:0000313" key="2">
    <source>
        <dbReference type="Proteomes" id="UP000198575"/>
    </source>
</evidence>
<evidence type="ECO:0000313" key="1">
    <source>
        <dbReference type="EMBL" id="SFN63953.1"/>
    </source>
</evidence>
<protein>
    <recommendedName>
        <fullName evidence="3">Ribbon-helix-helix protein, copG family</fullName>
    </recommendedName>
</protein>
<dbReference type="Proteomes" id="UP000198575">
    <property type="component" value="Unassembled WGS sequence"/>
</dbReference>
<accession>A0A1I5ANC5</accession>
<dbReference type="EMBL" id="FOVF01000040">
    <property type="protein sequence ID" value="SFN63953.1"/>
    <property type="molecule type" value="Genomic_DNA"/>
</dbReference>
<name>A0A1I5ANC5_9GAMM</name>
<dbReference type="RefSeq" id="WP_092410609.1">
    <property type="nucleotide sequence ID" value="NZ_FOVF01000040.1"/>
</dbReference>
<sequence>MAEILISNIDKATLARMAELANERGWSTNEVALRALRYALGLSTEYLGASDRQDIATMRGVWNQSENQAFREAMEAFRQVESGPTFESADKREK</sequence>
<dbReference type="AlphaFoldDB" id="A0A1I5ANC5"/>
<proteinExistence type="predicted"/>
<organism evidence="1 2">
    <name type="scientific">Dokdonella immobilis</name>
    <dbReference type="NCBI Taxonomy" id="578942"/>
    <lineage>
        <taxon>Bacteria</taxon>
        <taxon>Pseudomonadati</taxon>
        <taxon>Pseudomonadota</taxon>
        <taxon>Gammaproteobacteria</taxon>
        <taxon>Lysobacterales</taxon>
        <taxon>Rhodanobacteraceae</taxon>
        <taxon>Dokdonella</taxon>
    </lineage>
</organism>
<dbReference type="OrthoDB" id="5966436at2"/>
<keyword evidence="2" id="KW-1185">Reference proteome</keyword>
<evidence type="ECO:0008006" key="3">
    <source>
        <dbReference type="Google" id="ProtNLM"/>
    </source>
</evidence>
<reference evidence="1 2" key="1">
    <citation type="submission" date="2016-10" db="EMBL/GenBank/DDBJ databases">
        <authorList>
            <person name="de Groot N.N."/>
        </authorList>
    </citation>
    <scope>NUCLEOTIDE SEQUENCE [LARGE SCALE GENOMIC DNA]</scope>
    <source>
        <strain evidence="1 2">CGMCC 1.7659</strain>
    </source>
</reference>
<gene>
    <name evidence="1" type="ORF">SAMN05216289_14025</name>
</gene>
<dbReference type="STRING" id="578942.SAMN05216289_14025"/>